<keyword evidence="4 6" id="KW-0808">Transferase</keyword>
<evidence type="ECO:0000256" key="1">
    <source>
        <dbReference type="ARBA" id="ARBA00001933"/>
    </source>
</evidence>
<keyword evidence="5" id="KW-0663">Pyridoxal phosphate</keyword>
<dbReference type="AlphaFoldDB" id="A0A235BRB7"/>
<feature type="domain" description="Aminotransferase class I/classII large" evidence="7">
    <location>
        <begin position="33"/>
        <end position="381"/>
    </location>
</feature>
<dbReference type="GO" id="GO:0030170">
    <property type="term" value="F:pyridoxal phosphate binding"/>
    <property type="evidence" value="ECO:0007669"/>
    <property type="project" value="InterPro"/>
</dbReference>
<dbReference type="InterPro" id="IPR004838">
    <property type="entry name" value="NHTrfase_class1_PyrdxlP-BS"/>
</dbReference>
<dbReference type="PANTHER" id="PTHR46383">
    <property type="entry name" value="ASPARTATE AMINOTRANSFERASE"/>
    <property type="match status" value="1"/>
</dbReference>
<dbReference type="SUPFAM" id="SSF53383">
    <property type="entry name" value="PLP-dependent transferases"/>
    <property type="match status" value="1"/>
</dbReference>
<reference evidence="8 9" key="1">
    <citation type="submission" date="2017-07" db="EMBL/GenBank/DDBJ databases">
        <title>Recovery of genomes from metagenomes via a dereplication, aggregation, and scoring strategy.</title>
        <authorList>
            <person name="Sieber C.M."/>
            <person name="Probst A.J."/>
            <person name="Sharrar A."/>
            <person name="Thomas B.C."/>
            <person name="Hess M."/>
            <person name="Tringe S.G."/>
            <person name="Banfield J.F."/>
        </authorList>
    </citation>
    <scope>NUCLEOTIDE SEQUENCE [LARGE SCALE GENOMIC DNA]</scope>
    <source>
        <strain evidence="8">JGI_Cruoil_03_44_89</strain>
    </source>
</reference>
<evidence type="ECO:0000313" key="9">
    <source>
        <dbReference type="Proteomes" id="UP000215215"/>
    </source>
</evidence>
<dbReference type="Gene3D" id="3.40.640.10">
    <property type="entry name" value="Type I PLP-dependent aspartate aminotransferase-like (Major domain)"/>
    <property type="match status" value="1"/>
</dbReference>
<evidence type="ECO:0000256" key="3">
    <source>
        <dbReference type="ARBA" id="ARBA00022576"/>
    </source>
</evidence>
<dbReference type="InterPro" id="IPR050596">
    <property type="entry name" value="AspAT/PAT-like"/>
</dbReference>
<protein>
    <recommendedName>
        <fullName evidence="6">Aminotransferase</fullName>
        <ecNumber evidence="6">2.6.1.-</ecNumber>
    </recommendedName>
</protein>
<sequence length="390" mass="42838">MVQLARRVEHLGPTAAFEVLARANELARQGKSIVHFEIGEPDFDTPVNITDSAVKALRGGNTKYVDGQGLLELRKVVAEHVARKRGIEVSPTEVVIGPGASPVIFFVILALIESGDEVIYPNPGFFTYEPVTILAGGTPVPIHLWEEKEFSIDVDEIKSKISPRTKLLILNSPNNPTGGMISANGLKELADLLSDRDIRVLSDEVYSEMVYDGEFHSISSFPGVKDRTIIVDGFSKTYAMTGWRLGYGVMDIELSYKVAALMIQCNSCVPPFVQMAGIEALKGPQGGVKERLEIFRRRRDLIVEGLNQIPGLNCLLPKGAFYVFPSHKGIKMPSKELALKLLNEAGVACLPGTAFGEFGEGYLRFTYSNSEDNIREALKRIGKFFCSKKA</sequence>
<comment type="cofactor">
    <cofactor evidence="1 6">
        <name>pyridoxal 5'-phosphate</name>
        <dbReference type="ChEBI" id="CHEBI:597326"/>
    </cofactor>
</comment>
<keyword evidence="3 6" id="KW-0032">Aminotransferase</keyword>
<dbReference type="EC" id="2.6.1.-" evidence="6"/>
<dbReference type="Gene3D" id="3.90.1150.10">
    <property type="entry name" value="Aspartate Aminotransferase, domain 1"/>
    <property type="match status" value="1"/>
</dbReference>
<gene>
    <name evidence="8" type="ORF">CH333_07075</name>
</gene>
<comment type="similarity">
    <text evidence="2 6">Belongs to the class-I pyridoxal-phosphate-dependent aminotransferase family.</text>
</comment>
<dbReference type="PROSITE" id="PS00105">
    <property type="entry name" value="AA_TRANSFER_CLASS_1"/>
    <property type="match status" value="1"/>
</dbReference>
<dbReference type="EMBL" id="NOZQ01000153">
    <property type="protein sequence ID" value="OYD14878.1"/>
    <property type="molecule type" value="Genomic_DNA"/>
</dbReference>
<dbReference type="GO" id="GO:0006520">
    <property type="term" value="P:amino acid metabolic process"/>
    <property type="evidence" value="ECO:0007669"/>
    <property type="project" value="InterPro"/>
</dbReference>
<dbReference type="CDD" id="cd00609">
    <property type="entry name" value="AAT_like"/>
    <property type="match status" value="1"/>
</dbReference>
<evidence type="ECO:0000256" key="2">
    <source>
        <dbReference type="ARBA" id="ARBA00007441"/>
    </source>
</evidence>
<evidence type="ECO:0000256" key="4">
    <source>
        <dbReference type="ARBA" id="ARBA00022679"/>
    </source>
</evidence>
<dbReference type="Pfam" id="PF00155">
    <property type="entry name" value="Aminotran_1_2"/>
    <property type="match status" value="1"/>
</dbReference>
<dbReference type="FunFam" id="3.40.640.10:FF:000033">
    <property type="entry name" value="Aspartate aminotransferase"/>
    <property type="match status" value="1"/>
</dbReference>
<evidence type="ECO:0000256" key="5">
    <source>
        <dbReference type="ARBA" id="ARBA00022898"/>
    </source>
</evidence>
<accession>A0A235BRB7</accession>
<dbReference type="InterPro" id="IPR015421">
    <property type="entry name" value="PyrdxlP-dep_Trfase_major"/>
</dbReference>
<dbReference type="InterPro" id="IPR015422">
    <property type="entry name" value="PyrdxlP-dep_Trfase_small"/>
</dbReference>
<dbReference type="InterPro" id="IPR015424">
    <property type="entry name" value="PyrdxlP-dep_Trfase"/>
</dbReference>
<evidence type="ECO:0000259" key="7">
    <source>
        <dbReference type="Pfam" id="PF00155"/>
    </source>
</evidence>
<dbReference type="GO" id="GO:0008483">
    <property type="term" value="F:transaminase activity"/>
    <property type="evidence" value="ECO:0007669"/>
    <property type="project" value="UniProtKB-KW"/>
</dbReference>
<organism evidence="8 9">
    <name type="scientific">candidate division WOR-3 bacterium JGI_Cruoil_03_44_89</name>
    <dbReference type="NCBI Taxonomy" id="1973748"/>
    <lineage>
        <taxon>Bacteria</taxon>
        <taxon>Bacteria division WOR-3</taxon>
    </lineage>
</organism>
<evidence type="ECO:0000256" key="6">
    <source>
        <dbReference type="RuleBase" id="RU000481"/>
    </source>
</evidence>
<evidence type="ECO:0000313" key="8">
    <source>
        <dbReference type="EMBL" id="OYD14878.1"/>
    </source>
</evidence>
<dbReference type="InterPro" id="IPR004839">
    <property type="entry name" value="Aminotransferase_I/II_large"/>
</dbReference>
<name>A0A235BRB7_UNCW3</name>
<dbReference type="Proteomes" id="UP000215215">
    <property type="component" value="Unassembled WGS sequence"/>
</dbReference>
<dbReference type="PANTHER" id="PTHR46383:SF1">
    <property type="entry name" value="ASPARTATE AMINOTRANSFERASE"/>
    <property type="match status" value="1"/>
</dbReference>
<proteinExistence type="inferred from homology"/>
<comment type="caution">
    <text evidence="8">The sequence shown here is derived from an EMBL/GenBank/DDBJ whole genome shotgun (WGS) entry which is preliminary data.</text>
</comment>